<comment type="caution">
    <text evidence="1">The sequence shown here is derived from an EMBL/GenBank/DDBJ whole genome shotgun (WGS) entry which is preliminary data.</text>
</comment>
<name>A0A4Z2EZQ2_9TELE</name>
<dbReference type="EMBL" id="SRLO01001962">
    <property type="protein sequence ID" value="TNN34437.1"/>
    <property type="molecule type" value="Genomic_DNA"/>
</dbReference>
<evidence type="ECO:0000313" key="2">
    <source>
        <dbReference type="Proteomes" id="UP000314294"/>
    </source>
</evidence>
<protein>
    <submittedName>
        <fullName evidence="1">Uncharacterized protein</fullName>
    </submittedName>
</protein>
<organism evidence="1 2">
    <name type="scientific">Liparis tanakae</name>
    <name type="common">Tanaka's snailfish</name>
    <dbReference type="NCBI Taxonomy" id="230148"/>
    <lineage>
        <taxon>Eukaryota</taxon>
        <taxon>Metazoa</taxon>
        <taxon>Chordata</taxon>
        <taxon>Craniata</taxon>
        <taxon>Vertebrata</taxon>
        <taxon>Euteleostomi</taxon>
        <taxon>Actinopterygii</taxon>
        <taxon>Neopterygii</taxon>
        <taxon>Teleostei</taxon>
        <taxon>Neoteleostei</taxon>
        <taxon>Acanthomorphata</taxon>
        <taxon>Eupercaria</taxon>
        <taxon>Perciformes</taxon>
        <taxon>Cottioidei</taxon>
        <taxon>Cottales</taxon>
        <taxon>Liparidae</taxon>
        <taxon>Liparis</taxon>
    </lineage>
</organism>
<accession>A0A4Z2EZQ2</accession>
<keyword evidence="2" id="KW-1185">Reference proteome</keyword>
<dbReference type="Proteomes" id="UP000314294">
    <property type="component" value="Unassembled WGS sequence"/>
</dbReference>
<dbReference type="AlphaFoldDB" id="A0A4Z2EZQ2"/>
<evidence type="ECO:0000313" key="1">
    <source>
        <dbReference type="EMBL" id="TNN34437.1"/>
    </source>
</evidence>
<reference evidence="1 2" key="1">
    <citation type="submission" date="2019-03" db="EMBL/GenBank/DDBJ databases">
        <title>First draft genome of Liparis tanakae, snailfish: a comprehensive survey of snailfish specific genes.</title>
        <authorList>
            <person name="Kim W."/>
            <person name="Song I."/>
            <person name="Jeong J.-H."/>
            <person name="Kim D."/>
            <person name="Kim S."/>
            <person name="Ryu S."/>
            <person name="Song J.Y."/>
            <person name="Lee S.K."/>
        </authorList>
    </citation>
    <scope>NUCLEOTIDE SEQUENCE [LARGE SCALE GENOMIC DNA]</scope>
    <source>
        <tissue evidence="1">Muscle</tissue>
    </source>
</reference>
<proteinExistence type="predicted"/>
<gene>
    <name evidence="1" type="ORF">EYF80_055399</name>
</gene>
<sequence length="71" mass="7915">MFRVSESRETPTPLRTVGLVFGFMDELYGTAGSRRGHGRALRLIALSHQSANVTFDPPDRHDGFNVLKLSK</sequence>